<name>A0A538T4F5_UNCEI</name>
<dbReference type="Proteomes" id="UP000317716">
    <property type="component" value="Unassembled WGS sequence"/>
</dbReference>
<dbReference type="EMBL" id="VBOS01000074">
    <property type="protein sequence ID" value="TMQ58510.1"/>
    <property type="molecule type" value="Genomic_DNA"/>
</dbReference>
<accession>A0A538T4F5</accession>
<reference evidence="2 3" key="1">
    <citation type="journal article" date="2019" name="Nat. Microbiol.">
        <title>Mediterranean grassland soil C-N compound turnover is dependent on rainfall and depth, and is mediated by genomically divergent microorganisms.</title>
        <authorList>
            <person name="Diamond S."/>
            <person name="Andeer P.F."/>
            <person name="Li Z."/>
            <person name="Crits-Christoph A."/>
            <person name="Burstein D."/>
            <person name="Anantharaman K."/>
            <person name="Lane K.R."/>
            <person name="Thomas B.C."/>
            <person name="Pan C."/>
            <person name="Northen T.R."/>
            <person name="Banfield J.F."/>
        </authorList>
    </citation>
    <scope>NUCLEOTIDE SEQUENCE [LARGE SCALE GENOMIC DNA]</scope>
    <source>
        <strain evidence="2">WS_2</strain>
    </source>
</reference>
<comment type="caution">
    <text evidence="2">The sequence shown here is derived from an EMBL/GenBank/DDBJ whole genome shotgun (WGS) entry which is preliminary data.</text>
</comment>
<feature type="region of interest" description="Disordered" evidence="1">
    <location>
        <begin position="105"/>
        <end position="139"/>
    </location>
</feature>
<feature type="compositionally biased region" description="Low complexity" evidence="1">
    <location>
        <begin position="119"/>
        <end position="139"/>
    </location>
</feature>
<organism evidence="2 3">
    <name type="scientific">Eiseniibacteriota bacterium</name>
    <dbReference type="NCBI Taxonomy" id="2212470"/>
    <lineage>
        <taxon>Bacteria</taxon>
        <taxon>Candidatus Eiseniibacteriota</taxon>
    </lineage>
</organism>
<gene>
    <name evidence="2" type="ORF">E6K72_02430</name>
</gene>
<evidence type="ECO:0000313" key="2">
    <source>
        <dbReference type="EMBL" id="TMQ58510.1"/>
    </source>
</evidence>
<sequence length="139" mass="13588">MTHPNTRYSSTRASWRTLLLAGVLALGFVAVAGAATWNNPAGGLWSNPANWSPAEVPDAPGESAVLPALSGAYQVTLDINPAIDGLALGSGATLDLNGSSVSGPGLTIGQGATAPPVIGSRSTASSTTSARSASSTGAG</sequence>
<protein>
    <submittedName>
        <fullName evidence="2">Uncharacterized protein</fullName>
    </submittedName>
</protein>
<evidence type="ECO:0000256" key="1">
    <source>
        <dbReference type="SAM" id="MobiDB-lite"/>
    </source>
</evidence>
<dbReference type="AlphaFoldDB" id="A0A538T4F5"/>
<evidence type="ECO:0000313" key="3">
    <source>
        <dbReference type="Proteomes" id="UP000317716"/>
    </source>
</evidence>
<proteinExistence type="predicted"/>